<proteinExistence type="predicted"/>
<dbReference type="GO" id="GO:0031267">
    <property type="term" value="F:small GTPase binding"/>
    <property type="evidence" value="ECO:0007669"/>
    <property type="project" value="TreeGrafter"/>
</dbReference>
<organism evidence="9 10">
    <name type="scientific">Phytophthora nicotianae</name>
    <name type="common">Potato buckeye rot agent</name>
    <name type="synonym">Phytophthora parasitica</name>
    <dbReference type="NCBI Taxonomy" id="4792"/>
    <lineage>
        <taxon>Eukaryota</taxon>
        <taxon>Sar</taxon>
        <taxon>Stramenopiles</taxon>
        <taxon>Oomycota</taxon>
        <taxon>Peronosporomycetes</taxon>
        <taxon>Peronosporales</taxon>
        <taxon>Peronosporaceae</taxon>
        <taxon>Phytophthora</taxon>
    </lineage>
</organism>
<feature type="compositionally biased region" description="Polar residues" evidence="6">
    <location>
        <begin position="926"/>
        <end position="955"/>
    </location>
</feature>
<keyword evidence="1" id="KW-0479">Metal-binding</keyword>
<dbReference type="SUPFAM" id="SSF47923">
    <property type="entry name" value="Ypt/Rab-GAP domain of gyp1p"/>
    <property type="match status" value="2"/>
</dbReference>
<dbReference type="InterPro" id="IPR013083">
    <property type="entry name" value="Znf_RING/FYVE/PHD"/>
</dbReference>
<comment type="caution">
    <text evidence="9">The sequence shown here is derived from an EMBL/GenBank/DDBJ whole genome shotgun (WGS) entry which is preliminary data.</text>
</comment>
<protein>
    <submittedName>
        <fullName evidence="9">GTPase-activating protein GYP5</fullName>
    </submittedName>
</protein>
<dbReference type="Pfam" id="PF01363">
    <property type="entry name" value="FYVE"/>
    <property type="match status" value="1"/>
</dbReference>
<dbReference type="Gene3D" id="3.30.40.10">
    <property type="entry name" value="Zinc/RING finger domain, C3HC4 (zinc finger)"/>
    <property type="match status" value="1"/>
</dbReference>
<dbReference type="InterPro" id="IPR035969">
    <property type="entry name" value="Rab-GAP_TBC_sf"/>
</dbReference>
<keyword evidence="2 4" id="KW-0863">Zinc-finger</keyword>
<feature type="compositionally biased region" description="Polar residues" evidence="6">
    <location>
        <begin position="964"/>
        <end position="978"/>
    </location>
</feature>
<dbReference type="Gene3D" id="1.10.472.80">
    <property type="entry name" value="Ypt/Rab-GAP domain of gyp1p, domain 3"/>
    <property type="match status" value="1"/>
</dbReference>
<feature type="region of interest" description="Disordered" evidence="6">
    <location>
        <begin position="908"/>
        <end position="978"/>
    </location>
</feature>
<dbReference type="OrthoDB" id="294251at2759"/>
<dbReference type="PROSITE" id="PS50178">
    <property type="entry name" value="ZF_FYVE"/>
    <property type="match status" value="1"/>
</dbReference>
<evidence type="ECO:0000259" key="8">
    <source>
        <dbReference type="PROSITE" id="PS50178"/>
    </source>
</evidence>
<dbReference type="PANTHER" id="PTHR47219">
    <property type="entry name" value="RAB GTPASE-ACTIVATING PROTEIN 1-LIKE"/>
    <property type="match status" value="1"/>
</dbReference>
<gene>
    <name evidence="9" type="ORF">AM587_10000945</name>
</gene>
<feature type="coiled-coil region" evidence="5">
    <location>
        <begin position="362"/>
        <end position="407"/>
    </location>
</feature>
<feature type="region of interest" description="Disordered" evidence="6">
    <location>
        <begin position="96"/>
        <end position="131"/>
    </location>
</feature>
<dbReference type="GO" id="GO:0008270">
    <property type="term" value="F:zinc ion binding"/>
    <property type="evidence" value="ECO:0007669"/>
    <property type="project" value="UniProtKB-KW"/>
</dbReference>
<feature type="domain" description="FYVE-type" evidence="8">
    <location>
        <begin position="299"/>
        <end position="361"/>
    </location>
</feature>
<name>A0A0W8CAM2_PHYNI</name>
<dbReference type="InterPro" id="IPR011011">
    <property type="entry name" value="Znf_FYVE_PHD"/>
</dbReference>
<evidence type="ECO:0000256" key="3">
    <source>
        <dbReference type="ARBA" id="ARBA00022833"/>
    </source>
</evidence>
<dbReference type="InterPro" id="IPR000306">
    <property type="entry name" value="Znf_FYVE"/>
</dbReference>
<dbReference type="InterPro" id="IPR017455">
    <property type="entry name" value="Znf_FYVE-rel"/>
</dbReference>
<keyword evidence="5" id="KW-0175">Coiled coil</keyword>
<dbReference type="InterPro" id="IPR050302">
    <property type="entry name" value="Rab_GAP_TBC_domain"/>
</dbReference>
<feature type="domain" description="Rab-GAP TBC" evidence="7">
    <location>
        <begin position="608"/>
        <end position="833"/>
    </location>
</feature>
<evidence type="ECO:0000256" key="1">
    <source>
        <dbReference type="ARBA" id="ARBA00022723"/>
    </source>
</evidence>
<dbReference type="AlphaFoldDB" id="A0A0W8CAM2"/>
<feature type="region of interest" description="Disordered" evidence="6">
    <location>
        <begin position="594"/>
        <end position="632"/>
    </location>
</feature>
<dbReference type="InterPro" id="IPR000195">
    <property type="entry name" value="Rab-GAP-TBC_dom"/>
</dbReference>
<feature type="compositionally biased region" description="Low complexity" evidence="6">
    <location>
        <begin position="96"/>
        <end position="113"/>
    </location>
</feature>
<dbReference type="SMART" id="SM00164">
    <property type="entry name" value="TBC"/>
    <property type="match status" value="1"/>
</dbReference>
<dbReference type="PANTHER" id="PTHR47219:SF9">
    <property type="entry name" value="GTPASE ACTIVATING PROTEIN AND CENTROSOME-ASSOCIATED, ISOFORM B"/>
    <property type="match status" value="1"/>
</dbReference>
<dbReference type="SUPFAM" id="SSF57903">
    <property type="entry name" value="FYVE/PHD zinc finger"/>
    <property type="match status" value="1"/>
</dbReference>
<evidence type="ECO:0000259" key="7">
    <source>
        <dbReference type="PROSITE" id="PS50086"/>
    </source>
</evidence>
<evidence type="ECO:0000313" key="9">
    <source>
        <dbReference type="EMBL" id="KUF81131.1"/>
    </source>
</evidence>
<dbReference type="PROSITE" id="PS50086">
    <property type="entry name" value="TBC_RABGAP"/>
    <property type="match status" value="1"/>
</dbReference>
<evidence type="ECO:0000256" key="6">
    <source>
        <dbReference type="SAM" id="MobiDB-lite"/>
    </source>
</evidence>
<dbReference type="SMART" id="SM00064">
    <property type="entry name" value="FYVE"/>
    <property type="match status" value="1"/>
</dbReference>
<evidence type="ECO:0000256" key="2">
    <source>
        <dbReference type="ARBA" id="ARBA00022771"/>
    </source>
</evidence>
<dbReference type="STRING" id="4790.A0A0W8CAM2"/>
<dbReference type="Proteomes" id="UP000052943">
    <property type="component" value="Unassembled WGS sequence"/>
</dbReference>
<dbReference type="GO" id="GO:0005096">
    <property type="term" value="F:GTPase activator activity"/>
    <property type="evidence" value="ECO:0007669"/>
    <property type="project" value="TreeGrafter"/>
</dbReference>
<evidence type="ECO:0000256" key="4">
    <source>
        <dbReference type="PROSITE-ProRule" id="PRU00091"/>
    </source>
</evidence>
<sequence>MGKITVGCRVRGKTKKYQGKVGVVSAVHRVSRQHSYDVTWTNGSQDTVAARAIELERRASSENTLHEPPNLMQDPAYTSFSELLRESNAAIVADFSSSSNSSAAEDTNASSSSDEQEEDDTVIAHGSTNASRMMKKKKCNAVATKYSRANALVGSVLNKYHNGSERAVDSFVIRTLKEVEPRLLGIQCFLEQGPAENSRRIKDESNVTQHTPCASSIFGKFTVCGGFFGPGAVMSVAASVNLGVKWRQWDACSGTEGESDDRESAMVEYVAVVDKILPGWDEAIPDHPVASTDRFWEDDAAAKHCPLCFVVFSVRERRHHCRLCFSIFCAGCCSHVLDIALCPGAPLRPQRVCTPCYQAEYRAQQLREARKISRENQELERRIRAVLATATQTLAAKQQEAQKLRALAIDAGCDVQALDQALQKQHGGSPIGSTSMELPNPPAAHRFAPAETSVEASNQLILAHRQLTMSFKMAQCRAHKVLDKMDATIAALQGALNARKASSVSSSSDHSDDNGWRVMIRHTDSFLTPTDREALQIVSEELCTQLRSRSSSPVDNTSSPDPNIAMLWLAECLKDNRTRAFVADLVEALRARLDASSGSDTEDSDANEIPVSTSRPSWDKPVQTDANSNVSSVPTSMELEKAYELIRSQCETGPASEWDEQIRLDVTRTFGVSARRQHRKSLHSTSRTVYNSAGVAIPVEKRRAALQNVLRACASVDTEVGYCQGMDHVAALVLAVSDWNEARAFWLLVSILASPRFELERLYGPGLPHLSLRCFQLDRLLRMYLRPISDHFHTIDFPISIVATGWFMTLFTNMEALSYDVVVRVFEGFILKGWKQLFQTALVILEELQRPILASNFDEIPRLFYDIQEYAPRLMDADYVITQSAKYEVSDRLLKRLVKEFEQTTEVPTTKSLAVRRNDKELADPGNSTHPPQKTRESPQSSYPRPEAQQDQQVMSPLKRRNSSKAPSSTRQASPSQV</sequence>
<accession>A0A0W8CAM2</accession>
<dbReference type="Pfam" id="PF00566">
    <property type="entry name" value="RabGAP-TBC"/>
    <property type="match status" value="1"/>
</dbReference>
<evidence type="ECO:0000313" key="10">
    <source>
        <dbReference type="Proteomes" id="UP000052943"/>
    </source>
</evidence>
<evidence type="ECO:0000256" key="5">
    <source>
        <dbReference type="SAM" id="Coils"/>
    </source>
</evidence>
<reference evidence="9 10" key="1">
    <citation type="submission" date="2015-11" db="EMBL/GenBank/DDBJ databases">
        <title>Genomes and virulence difference between two physiological races of Phytophthora nicotianae.</title>
        <authorList>
            <person name="Liu H."/>
            <person name="Ma X."/>
            <person name="Yu H."/>
            <person name="Fang D."/>
            <person name="Li Y."/>
            <person name="Wang X."/>
            <person name="Wang W."/>
            <person name="Dong Y."/>
            <person name="Xiao B."/>
        </authorList>
    </citation>
    <scope>NUCLEOTIDE SEQUENCE [LARGE SCALE GENOMIC DNA]</scope>
    <source>
        <strain evidence="10">race 0</strain>
    </source>
</reference>
<dbReference type="Gene3D" id="1.10.8.270">
    <property type="entry name" value="putative rabgap domain of human tbc1 domain family member 14 like domains"/>
    <property type="match status" value="1"/>
</dbReference>
<dbReference type="EMBL" id="LNFO01004329">
    <property type="protein sequence ID" value="KUF81131.1"/>
    <property type="molecule type" value="Genomic_DNA"/>
</dbReference>
<keyword evidence="3" id="KW-0862">Zinc</keyword>